<dbReference type="RefSeq" id="WP_053532494.1">
    <property type="nucleotide sequence ID" value="NZ_LFPA01000150.1"/>
</dbReference>
<dbReference type="OrthoDB" id="4119964at2"/>
<protein>
    <submittedName>
        <fullName evidence="1">Uncharacterized protein</fullName>
    </submittedName>
</protein>
<organism evidence="1 2">
    <name type="scientific">Clostridium botulinum</name>
    <dbReference type="NCBI Taxonomy" id="1491"/>
    <lineage>
        <taxon>Bacteria</taxon>
        <taxon>Bacillati</taxon>
        <taxon>Bacillota</taxon>
        <taxon>Clostridia</taxon>
        <taxon>Eubacteriales</taxon>
        <taxon>Clostridiaceae</taxon>
        <taxon>Clostridium</taxon>
    </lineage>
</organism>
<dbReference type="EMBL" id="SWOV01000037">
    <property type="protein sequence ID" value="NFF88710.1"/>
    <property type="molecule type" value="Genomic_DNA"/>
</dbReference>
<reference evidence="1 2" key="1">
    <citation type="submission" date="2019-04" db="EMBL/GenBank/DDBJ databases">
        <title>Genome sequencing of Clostridium botulinum Groups I-IV and Clostridium butyricum.</title>
        <authorList>
            <person name="Brunt J."/>
            <person name="Van Vliet A.H.M."/>
            <person name="Stringer S.C."/>
            <person name="Carter A.T."/>
            <person name="Peck M.W."/>
        </authorList>
    </citation>
    <scope>NUCLEOTIDE SEQUENCE [LARGE SCALE GENOMIC DNA]</scope>
    <source>
        <strain evidence="1 2">1605</strain>
    </source>
</reference>
<evidence type="ECO:0000313" key="2">
    <source>
        <dbReference type="Proteomes" id="UP000476820"/>
    </source>
</evidence>
<comment type="caution">
    <text evidence="1">The sequence shown here is derived from an EMBL/GenBank/DDBJ whole genome shotgun (WGS) entry which is preliminary data.</text>
</comment>
<proteinExistence type="predicted"/>
<name>A0A0M1M374_CLOBO</name>
<evidence type="ECO:0000313" key="1">
    <source>
        <dbReference type="EMBL" id="NFF88710.1"/>
    </source>
</evidence>
<sequence length="153" mass="18291">MYTIFFTKSNDWIYEKELRSIVKLNAADSIICRKDIHILNVLHKESQIEIKKLKNRKIQITYPNEYEMREDMGDESIKNEIYMSTNYENKDNIHLFRINPEAITGIYCGCRCDCEKVKELVSGNNQLAHLNNAIYKMKIDDYKYELDYIKFEL</sequence>
<dbReference type="AlphaFoldDB" id="A0A0M1M374"/>
<gene>
    <name evidence="1" type="ORF">FC774_12665</name>
</gene>
<accession>A0A0M1M374</accession>
<dbReference type="Proteomes" id="UP000476820">
    <property type="component" value="Unassembled WGS sequence"/>
</dbReference>